<name>A0A2N5SKT8_9BASI</name>
<evidence type="ECO:0000256" key="1">
    <source>
        <dbReference type="SAM" id="MobiDB-lite"/>
    </source>
</evidence>
<accession>A0A2N5SKT8</accession>
<feature type="region of interest" description="Disordered" evidence="1">
    <location>
        <begin position="78"/>
        <end position="129"/>
    </location>
</feature>
<dbReference type="EMBL" id="PGCI01000034">
    <property type="protein sequence ID" value="PLW47062.1"/>
    <property type="molecule type" value="Genomic_DNA"/>
</dbReference>
<dbReference type="AlphaFoldDB" id="A0A2N5SKT8"/>
<comment type="caution">
    <text evidence="3">The sequence shown here is derived from an EMBL/GenBank/DDBJ whole genome shotgun (WGS) entry which is preliminary data.</text>
</comment>
<evidence type="ECO:0000313" key="4">
    <source>
        <dbReference type="EMBL" id="PLW47062.1"/>
    </source>
</evidence>
<evidence type="ECO:0000313" key="3">
    <source>
        <dbReference type="EMBL" id="PLW13839.1"/>
    </source>
</evidence>
<feature type="compositionally biased region" description="Basic residues" evidence="1">
    <location>
        <begin position="261"/>
        <end position="278"/>
    </location>
</feature>
<feature type="compositionally biased region" description="Polar residues" evidence="1">
    <location>
        <begin position="101"/>
        <end position="126"/>
    </location>
</feature>
<feature type="compositionally biased region" description="Low complexity" evidence="1">
    <location>
        <begin position="279"/>
        <end position="290"/>
    </location>
</feature>
<feature type="region of interest" description="Disordered" evidence="1">
    <location>
        <begin position="1"/>
        <end position="59"/>
    </location>
</feature>
<dbReference type="Proteomes" id="UP000235392">
    <property type="component" value="Unassembled WGS sequence"/>
</dbReference>
<organism evidence="3 5">
    <name type="scientific">Puccinia coronata f. sp. avenae</name>
    <dbReference type="NCBI Taxonomy" id="200324"/>
    <lineage>
        <taxon>Eukaryota</taxon>
        <taxon>Fungi</taxon>
        <taxon>Dikarya</taxon>
        <taxon>Basidiomycota</taxon>
        <taxon>Pucciniomycotina</taxon>
        <taxon>Pucciniomycetes</taxon>
        <taxon>Pucciniales</taxon>
        <taxon>Pucciniaceae</taxon>
        <taxon>Puccinia</taxon>
    </lineage>
</organism>
<dbReference type="EMBL" id="PGCI01000839">
    <property type="protein sequence ID" value="PLW13839.1"/>
    <property type="molecule type" value="Genomic_DNA"/>
</dbReference>
<feature type="region of interest" description="Disordered" evidence="1">
    <location>
        <begin position="208"/>
        <end position="290"/>
    </location>
</feature>
<feature type="compositionally biased region" description="Basic residues" evidence="1">
    <location>
        <begin position="12"/>
        <end position="22"/>
    </location>
</feature>
<proteinExistence type="predicted"/>
<evidence type="ECO:0000313" key="5">
    <source>
        <dbReference type="Proteomes" id="UP000235392"/>
    </source>
</evidence>
<reference evidence="3 5" key="1">
    <citation type="submission" date="2017-11" db="EMBL/GenBank/DDBJ databases">
        <title>De novo assembly and phasing of dikaryotic genomes from two isolates of Puccinia coronata f. sp. avenae, the causal agent of oat crown rust.</title>
        <authorList>
            <person name="Miller M.E."/>
            <person name="Zhang Y."/>
            <person name="Omidvar V."/>
            <person name="Sperschneider J."/>
            <person name="Schwessinger B."/>
            <person name="Raley C."/>
            <person name="Palmer J.M."/>
            <person name="Garnica D."/>
            <person name="Upadhyaya N."/>
            <person name="Rathjen J."/>
            <person name="Taylor J.M."/>
            <person name="Park R.F."/>
            <person name="Dodds P.N."/>
            <person name="Hirsch C.D."/>
            <person name="Kianian S.F."/>
            <person name="Figueroa M."/>
        </authorList>
    </citation>
    <scope>NUCLEOTIDE SEQUENCE [LARGE SCALE GENOMIC DNA]</scope>
    <source>
        <strain evidence="3">12SD80</strain>
    </source>
</reference>
<sequence>MKRSEPEGSPLARKKPATRRKFAKEVYKPSNRLLPPNKRLWGSENTNDVSEDTGSSKEIQVATKQASLKKVKLEVDETSEPKVKAKPGRKIASKPVKLSDKSNAQTQVVRPSGRVTRSSAMTNSRVGRSKMEVLDEQEEVPDVVMKVERERVVEPEDADCTNFLDVSADHRMYPVFRTTKPTQQSLGPDVTLTFDIDRHARALADCSPIRPAGQAGQEQTEGASAGASHSRPRHSPTPVIKNKRTKLTVPQAPIDLPSPPIKKRTRRQPAPKPSKSKLPKSPASDDPLMI</sequence>
<protein>
    <submittedName>
        <fullName evidence="3">Uncharacterized protein</fullName>
    </submittedName>
</protein>
<gene>
    <name evidence="4" type="ORF">PCASD_03950</name>
    <name evidence="3" type="ORF">PCASD_23880</name>
    <name evidence="2" type="ORF">PCASD_24466</name>
</gene>
<evidence type="ECO:0000313" key="2">
    <source>
        <dbReference type="EMBL" id="PLW10052.1"/>
    </source>
</evidence>
<dbReference type="EMBL" id="PGCI01000980">
    <property type="protein sequence ID" value="PLW10052.1"/>
    <property type="molecule type" value="Genomic_DNA"/>
</dbReference>
<feature type="compositionally biased region" description="Polar residues" evidence="1">
    <location>
        <begin position="43"/>
        <end position="59"/>
    </location>
</feature>